<proteinExistence type="predicted"/>
<organism evidence="3 4">
    <name type="scientific">Alkalispirochaeta americana</name>
    <dbReference type="NCBI Taxonomy" id="159291"/>
    <lineage>
        <taxon>Bacteria</taxon>
        <taxon>Pseudomonadati</taxon>
        <taxon>Spirochaetota</taxon>
        <taxon>Spirochaetia</taxon>
        <taxon>Spirochaetales</taxon>
        <taxon>Spirochaetaceae</taxon>
        <taxon>Alkalispirochaeta</taxon>
    </lineage>
</organism>
<dbReference type="Pfam" id="PF08486">
    <property type="entry name" value="SpoIID"/>
    <property type="match status" value="1"/>
</dbReference>
<dbReference type="AlphaFoldDB" id="A0A1N6UWG2"/>
<dbReference type="OrthoDB" id="9794671at2"/>
<feature type="domain" description="Sporulation stage II protein D amidase enhancer LytB N-terminal" evidence="2">
    <location>
        <begin position="434"/>
        <end position="521"/>
    </location>
</feature>
<evidence type="ECO:0000313" key="3">
    <source>
        <dbReference type="EMBL" id="SIQ69973.1"/>
    </source>
</evidence>
<dbReference type="RefSeq" id="WP_076489255.1">
    <property type="nucleotide sequence ID" value="NZ_FTMS01000013.1"/>
</dbReference>
<reference evidence="3 4" key="1">
    <citation type="submission" date="2017-01" db="EMBL/GenBank/DDBJ databases">
        <authorList>
            <person name="Mah S.A."/>
            <person name="Swanson W.J."/>
            <person name="Moy G.W."/>
            <person name="Vacquier V.D."/>
        </authorList>
    </citation>
    <scope>NUCLEOTIDE SEQUENCE [LARGE SCALE GENOMIC DNA]</scope>
    <source>
        <strain evidence="3 4">ASpG1</strain>
    </source>
</reference>
<evidence type="ECO:0000313" key="4">
    <source>
        <dbReference type="Proteomes" id="UP000186400"/>
    </source>
</evidence>
<protein>
    <submittedName>
        <fullName evidence="3">SpoIID/LytB domain protein</fullName>
    </submittedName>
</protein>
<accession>A0A1N6UWG2</accession>
<dbReference type="SUPFAM" id="SSF48452">
    <property type="entry name" value="TPR-like"/>
    <property type="match status" value="1"/>
</dbReference>
<dbReference type="GO" id="GO:0030435">
    <property type="term" value="P:sporulation resulting in formation of a cellular spore"/>
    <property type="evidence" value="ECO:0007669"/>
    <property type="project" value="InterPro"/>
</dbReference>
<sequence length="756" mass="82868">MKSAFSFVFPLFRIMASRLSRILVAGVFLAGMATHLLPAAESSHARWYQGDREGVIQDLSRLLEESPQDQELRLSLLVLLCEAGERTRALEVAADLEAPYEEERLLVELLLGASDPDLPFSGPGPGPGSESESEAESASASGSCDNGTGQCFFLEGLGAFLAGRTGEAREALQKAVTREEHLPYGYFLLGQIFLDNLEWTSAAEAFRTALGQDANLTAAFKPLALADYARGERAQAYERLQRAALSLPWSEEIREVLARWEEAHPELLVARQADVQKRRSIAEPPRVATRQDELLEIPRIRVALAEGLRSVYLKAGGDFRIVRVPSDLVYYPAAERLEILQELLAEDPLARGAEGMVLEISLDPAEGVLVLQEEGAGEPLLRAAGPLRLVYDDPGSTTIVFDLAYGKGQFSAGREDRSYRGDMELFPRPDEGRGEFSLINDLDVEEYLFSVVPSEMPAWWPEEALKAQAVAARSYTLHRRSRFHHRGFDLQSSVISAYYRGVAGEHPRTTRAVEKTEGYVLARGGRVIDAVYSANSAGFTESSESVWGSVTSLVSVVDPHFSFDEDYRSPGQVFRWIRSRPESYSSHPDYASASAYRWTLAVSRQEIEARSAAAGADIGSLLRVLPGSRGRSGRVEAVRLVGTRGETEVRRDAIRSRLGGLRSNLFVVIPFFFSSSVDGSEGAGSFGSDEEDLLPEYFVFQGAGWGHGVGLCQTGSAGFAARGGSFREILAHYYPENELTRWYGGDHAREGSGGAD</sequence>
<name>A0A1N6UWG2_9SPIO</name>
<gene>
    <name evidence="3" type="ORF">SAMN05920897_11348</name>
</gene>
<dbReference type="InterPro" id="IPR011990">
    <property type="entry name" value="TPR-like_helical_dom_sf"/>
</dbReference>
<evidence type="ECO:0000256" key="1">
    <source>
        <dbReference type="SAM" id="MobiDB-lite"/>
    </source>
</evidence>
<dbReference type="STRING" id="159291.SAMN05920897_11348"/>
<dbReference type="Gene3D" id="1.25.40.10">
    <property type="entry name" value="Tetratricopeptide repeat domain"/>
    <property type="match status" value="1"/>
</dbReference>
<feature type="region of interest" description="Disordered" evidence="1">
    <location>
        <begin position="117"/>
        <end position="142"/>
    </location>
</feature>
<keyword evidence="4" id="KW-1185">Reference proteome</keyword>
<dbReference type="Proteomes" id="UP000186400">
    <property type="component" value="Unassembled WGS sequence"/>
</dbReference>
<dbReference type="InterPro" id="IPR013486">
    <property type="entry name" value="SpoIID/LytB"/>
</dbReference>
<dbReference type="NCBIfam" id="TIGR02669">
    <property type="entry name" value="SpoIID_LytB"/>
    <property type="match status" value="1"/>
</dbReference>
<evidence type="ECO:0000259" key="2">
    <source>
        <dbReference type="Pfam" id="PF08486"/>
    </source>
</evidence>
<dbReference type="InterPro" id="IPR013693">
    <property type="entry name" value="SpoIID/LytB_N"/>
</dbReference>
<dbReference type="EMBL" id="FTMS01000013">
    <property type="protein sequence ID" value="SIQ69973.1"/>
    <property type="molecule type" value="Genomic_DNA"/>
</dbReference>